<dbReference type="EMBL" id="JASPKY010000478">
    <property type="protein sequence ID" value="KAK9695531.1"/>
    <property type="molecule type" value="Genomic_DNA"/>
</dbReference>
<evidence type="ECO:0008006" key="3">
    <source>
        <dbReference type="Google" id="ProtNLM"/>
    </source>
</evidence>
<dbReference type="Proteomes" id="UP001458880">
    <property type="component" value="Unassembled WGS sequence"/>
</dbReference>
<organism evidence="1 2">
    <name type="scientific">Popillia japonica</name>
    <name type="common">Japanese beetle</name>
    <dbReference type="NCBI Taxonomy" id="7064"/>
    <lineage>
        <taxon>Eukaryota</taxon>
        <taxon>Metazoa</taxon>
        <taxon>Ecdysozoa</taxon>
        <taxon>Arthropoda</taxon>
        <taxon>Hexapoda</taxon>
        <taxon>Insecta</taxon>
        <taxon>Pterygota</taxon>
        <taxon>Neoptera</taxon>
        <taxon>Endopterygota</taxon>
        <taxon>Coleoptera</taxon>
        <taxon>Polyphaga</taxon>
        <taxon>Scarabaeiformia</taxon>
        <taxon>Scarabaeidae</taxon>
        <taxon>Rutelinae</taxon>
        <taxon>Popillia</taxon>
    </lineage>
</organism>
<dbReference type="Gene3D" id="3.30.420.10">
    <property type="entry name" value="Ribonuclease H-like superfamily/Ribonuclease H"/>
    <property type="match status" value="1"/>
</dbReference>
<dbReference type="GO" id="GO:0003676">
    <property type="term" value="F:nucleic acid binding"/>
    <property type="evidence" value="ECO:0007669"/>
    <property type="project" value="InterPro"/>
</dbReference>
<gene>
    <name evidence="1" type="ORF">QE152_g32503</name>
</gene>
<dbReference type="InterPro" id="IPR012337">
    <property type="entry name" value="RNaseH-like_sf"/>
</dbReference>
<dbReference type="AlphaFoldDB" id="A0AAW1IYJ2"/>
<dbReference type="SUPFAM" id="SSF53098">
    <property type="entry name" value="Ribonuclease H-like"/>
    <property type="match status" value="1"/>
</dbReference>
<sequence length="99" mass="11651">MQTHEVPAIPWQRISMDACEIEVENKKRKYLITVDHYSDFEIDELKDLSGKSTVEICKRNFARHGIPETVITYNATQFVNDEFWKFAKEILQGMVYPKP</sequence>
<name>A0AAW1IYJ2_POPJA</name>
<evidence type="ECO:0000313" key="2">
    <source>
        <dbReference type="Proteomes" id="UP001458880"/>
    </source>
</evidence>
<dbReference type="InterPro" id="IPR050951">
    <property type="entry name" value="Retrovirus_Pol_polyprotein"/>
</dbReference>
<evidence type="ECO:0000313" key="1">
    <source>
        <dbReference type="EMBL" id="KAK9695531.1"/>
    </source>
</evidence>
<dbReference type="PANTHER" id="PTHR37984:SF8">
    <property type="entry name" value="CCHC-TYPE DOMAIN-CONTAINING PROTEIN"/>
    <property type="match status" value="1"/>
</dbReference>
<proteinExistence type="predicted"/>
<accession>A0AAW1IYJ2</accession>
<dbReference type="PANTHER" id="PTHR37984">
    <property type="entry name" value="PROTEIN CBG26694"/>
    <property type="match status" value="1"/>
</dbReference>
<dbReference type="InterPro" id="IPR036397">
    <property type="entry name" value="RNaseH_sf"/>
</dbReference>
<comment type="caution">
    <text evidence="1">The sequence shown here is derived from an EMBL/GenBank/DDBJ whole genome shotgun (WGS) entry which is preliminary data.</text>
</comment>
<protein>
    <recommendedName>
        <fullName evidence="3">Integrase catalytic domain-containing protein</fullName>
    </recommendedName>
</protein>
<keyword evidence="2" id="KW-1185">Reference proteome</keyword>
<reference evidence="1 2" key="1">
    <citation type="journal article" date="2024" name="BMC Genomics">
        <title>De novo assembly and annotation of Popillia japonica's genome with initial clues to its potential as an invasive pest.</title>
        <authorList>
            <person name="Cucini C."/>
            <person name="Boschi S."/>
            <person name="Funari R."/>
            <person name="Cardaioli E."/>
            <person name="Iannotti N."/>
            <person name="Marturano G."/>
            <person name="Paoli F."/>
            <person name="Bruttini M."/>
            <person name="Carapelli A."/>
            <person name="Frati F."/>
            <person name="Nardi F."/>
        </authorList>
    </citation>
    <scope>NUCLEOTIDE SEQUENCE [LARGE SCALE GENOMIC DNA]</scope>
    <source>
        <strain evidence="1">DMR45628</strain>
    </source>
</reference>